<evidence type="ECO:0000313" key="3">
    <source>
        <dbReference type="EMBL" id="GAA3525330.1"/>
    </source>
</evidence>
<protein>
    <submittedName>
        <fullName evidence="3">DNA topoisomerase IB</fullName>
    </submittedName>
</protein>
<reference evidence="4" key="1">
    <citation type="journal article" date="2019" name="Int. J. Syst. Evol. Microbiol.">
        <title>The Global Catalogue of Microorganisms (GCM) 10K type strain sequencing project: providing services to taxonomists for standard genome sequencing and annotation.</title>
        <authorList>
            <consortium name="The Broad Institute Genomics Platform"/>
            <consortium name="The Broad Institute Genome Sequencing Center for Infectious Disease"/>
            <person name="Wu L."/>
            <person name="Ma J."/>
        </authorList>
    </citation>
    <scope>NUCLEOTIDE SEQUENCE [LARGE SCALE GENOMIC DNA]</scope>
    <source>
        <strain evidence="4">JCM 17460</strain>
    </source>
</reference>
<comment type="caution">
    <text evidence="3">The sequence shown here is derived from an EMBL/GenBank/DDBJ whole genome shotgun (WGS) entry which is preliminary data.</text>
</comment>
<name>A0ABP6V395_9ACTN</name>
<feature type="domain" description="DNA topoisomerase I catalytic core eukaryotic-type" evidence="1">
    <location>
        <begin position="84"/>
        <end position="279"/>
    </location>
</feature>
<evidence type="ECO:0000259" key="1">
    <source>
        <dbReference type="Pfam" id="PF01028"/>
    </source>
</evidence>
<dbReference type="Pfam" id="PF21338">
    <property type="entry name" value="Top1B_N_bact"/>
    <property type="match status" value="1"/>
</dbReference>
<dbReference type="InterPro" id="IPR013500">
    <property type="entry name" value="TopoI_cat_euk"/>
</dbReference>
<dbReference type="Pfam" id="PF01028">
    <property type="entry name" value="Topoisom_I"/>
    <property type="match status" value="1"/>
</dbReference>
<dbReference type="EMBL" id="BAABBB010000007">
    <property type="protein sequence ID" value="GAA3525330.1"/>
    <property type="molecule type" value="Genomic_DNA"/>
</dbReference>
<evidence type="ECO:0000313" key="4">
    <source>
        <dbReference type="Proteomes" id="UP001500301"/>
    </source>
</evidence>
<keyword evidence="4" id="KW-1185">Reference proteome</keyword>
<proteinExistence type="predicted"/>
<gene>
    <name evidence="3" type="ORF">GCM10022263_12540</name>
</gene>
<evidence type="ECO:0000259" key="2">
    <source>
        <dbReference type="Pfam" id="PF21338"/>
    </source>
</evidence>
<organism evidence="3 4">
    <name type="scientific">Nocardioides daeguensis</name>
    <dbReference type="NCBI Taxonomy" id="908359"/>
    <lineage>
        <taxon>Bacteria</taxon>
        <taxon>Bacillati</taxon>
        <taxon>Actinomycetota</taxon>
        <taxon>Actinomycetes</taxon>
        <taxon>Propionibacteriales</taxon>
        <taxon>Nocardioidaceae</taxon>
        <taxon>Nocardioides</taxon>
    </lineage>
</organism>
<sequence length="318" mass="35483">MARLRRTSPEEPGWTRRRAGRGFVHVGLDGRPLGAEDAARCRALVIPPAWNDVWICPRPNGHLQAVGTDAAGRRQYLYHPDWVEQRAAQKHERVVGLGRRLARVRERVLADLADDDLGPRATCALAVRLIDLGCFRIGNDVYAEEYGSFGLTTLERQHVRRTGDVLVFEFTGKSGIEHHVEIDDPVVVEALDRRRRRRRQDPRLLDVTGTDVNDYLREVSGLDVTAKDFRTWHGTVLAAAALADAPGPDASRTARKRAVVAAMREVADFLGNTPALARSAYVDPRVVDAYEEGRTIRARPGARQEQLERATLRLVGGR</sequence>
<feature type="domain" description="DNA topoisomerase IB N-terminal" evidence="2">
    <location>
        <begin position="22"/>
        <end position="69"/>
    </location>
</feature>
<dbReference type="PROSITE" id="PS52038">
    <property type="entry name" value="TOPO_IB_2"/>
    <property type="match status" value="1"/>
</dbReference>
<dbReference type="InterPro" id="IPR049331">
    <property type="entry name" value="Top1B_N_bact"/>
</dbReference>
<dbReference type="RefSeq" id="WP_218233890.1">
    <property type="nucleotide sequence ID" value="NZ_BAABBB010000007.1"/>
</dbReference>
<dbReference type="Proteomes" id="UP001500301">
    <property type="component" value="Unassembled WGS sequence"/>
</dbReference>
<accession>A0ABP6V395</accession>